<keyword evidence="2" id="KW-1185">Reference proteome</keyword>
<dbReference type="AlphaFoldDB" id="A0A923DZU0"/>
<sequence>METAEQKRRRIIGKQKISDYLIELNNILKINVSSKDLLTIEETDFILSNPYKLQTFFKKTILFEHKAELESAIVNNILESDYGYFIFISDVLQCGAIRISSLNDFNFNFSYDDLNTGIISIVREDLSEKITLDFYEENWLKYIEIELFGR</sequence>
<dbReference type="RefSeq" id="WP_182922498.1">
    <property type="nucleotide sequence ID" value="NZ_WNXD01000002.1"/>
</dbReference>
<evidence type="ECO:0000313" key="2">
    <source>
        <dbReference type="Proteomes" id="UP000601055"/>
    </source>
</evidence>
<comment type="caution">
    <text evidence="1">The sequence shown here is derived from an EMBL/GenBank/DDBJ whole genome shotgun (WGS) entry which is preliminary data.</text>
</comment>
<dbReference type="Proteomes" id="UP000601055">
    <property type="component" value="Unassembled WGS sequence"/>
</dbReference>
<protein>
    <submittedName>
        <fullName evidence="1">Uncharacterized protein</fullName>
    </submittedName>
</protein>
<gene>
    <name evidence="1" type="ORF">GM921_09940</name>
</gene>
<evidence type="ECO:0000313" key="1">
    <source>
        <dbReference type="EMBL" id="MBB2145808.1"/>
    </source>
</evidence>
<reference evidence="1" key="1">
    <citation type="submission" date="2019-11" db="EMBL/GenBank/DDBJ databases">
        <title>Description of Pedobacter sp. LMG 31464T.</title>
        <authorList>
            <person name="Carlier A."/>
            <person name="Qi S."/>
            <person name="Vandamme P."/>
        </authorList>
    </citation>
    <scope>NUCLEOTIDE SEQUENCE</scope>
    <source>
        <strain evidence="1">LMG 31464</strain>
    </source>
</reference>
<accession>A0A923DZU0</accession>
<dbReference type="EMBL" id="WNXD01000002">
    <property type="protein sequence ID" value="MBB2145808.1"/>
    <property type="molecule type" value="Genomic_DNA"/>
</dbReference>
<organism evidence="1 2">
    <name type="scientific">Pedobacter planticolens</name>
    <dbReference type="NCBI Taxonomy" id="2679964"/>
    <lineage>
        <taxon>Bacteria</taxon>
        <taxon>Pseudomonadati</taxon>
        <taxon>Bacteroidota</taxon>
        <taxon>Sphingobacteriia</taxon>
        <taxon>Sphingobacteriales</taxon>
        <taxon>Sphingobacteriaceae</taxon>
        <taxon>Pedobacter</taxon>
    </lineage>
</organism>
<name>A0A923DZU0_9SPHI</name>
<proteinExistence type="predicted"/>